<sequence length="328" mass="35392">MRLRAAAAALAAVLSFAASAQDARPGALRFARADEARAALVADDDWMATTSPFQRAATLGSAGAVDVPEFKAALARAGHACSEQEQQRWNAAAATALPRIREIGLPVPWPVTIVCTDGSDAAGAPYTRGRAIFMPRDGEAGPRDAFVLVHEIVHVTSRANPQLATRLYRELGFEPVADLAWPREWLDARISNPDAPHSRHAMQLDTPAGRQWVVPLLVAGRTQLRPGESFFHVLQVRVLAITPGTNGQPSQPVRRDGQLLWWPIEALPAYLQRLGGNTGYVLHPEETLADNIALLALQRPARNPALLDRLRAALAGSGATPSKKEIRP</sequence>
<dbReference type="AlphaFoldDB" id="A0A934UT87"/>
<gene>
    <name evidence="2" type="ORF">I8E28_16895</name>
</gene>
<organism evidence="2 3">
    <name type="scientific">Ramlibacter algicola</name>
    <dbReference type="NCBI Taxonomy" id="2795217"/>
    <lineage>
        <taxon>Bacteria</taxon>
        <taxon>Pseudomonadati</taxon>
        <taxon>Pseudomonadota</taxon>
        <taxon>Betaproteobacteria</taxon>
        <taxon>Burkholderiales</taxon>
        <taxon>Comamonadaceae</taxon>
        <taxon>Ramlibacter</taxon>
    </lineage>
</organism>
<dbReference type="Proteomes" id="UP000617041">
    <property type="component" value="Unassembled WGS sequence"/>
</dbReference>
<keyword evidence="3" id="KW-1185">Reference proteome</keyword>
<evidence type="ECO:0000313" key="3">
    <source>
        <dbReference type="Proteomes" id="UP000617041"/>
    </source>
</evidence>
<accession>A0A934UT87</accession>
<feature type="chain" id="PRO_5036775379" description="DUF4157 domain-containing protein" evidence="1">
    <location>
        <begin position="21"/>
        <end position="328"/>
    </location>
</feature>
<evidence type="ECO:0000313" key="2">
    <source>
        <dbReference type="EMBL" id="MBK0394282.1"/>
    </source>
</evidence>
<evidence type="ECO:0008006" key="4">
    <source>
        <dbReference type="Google" id="ProtNLM"/>
    </source>
</evidence>
<feature type="signal peptide" evidence="1">
    <location>
        <begin position="1"/>
        <end position="20"/>
    </location>
</feature>
<dbReference type="EMBL" id="JAEDAO010000001">
    <property type="protein sequence ID" value="MBK0394282.1"/>
    <property type="molecule type" value="Genomic_DNA"/>
</dbReference>
<keyword evidence="1" id="KW-0732">Signal</keyword>
<comment type="caution">
    <text evidence="2">The sequence shown here is derived from an EMBL/GenBank/DDBJ whole genome shotgun (WGS) entry which is preliminary data.</text>
</comment>
<evidence type="ECO:0000256" key="1">
    <source>
        <dbReference type="SAM" id="SignalP"/>
    </source>
</evidence>
<dbReference type="RefSeq" id="WP_200789281.1">
    <property type="nucleotide sequence ID" value="NZ_JAEDAO010000001.1"/>
</dbReference>
<name>A0A934UT87_9BURK</name>
<reference evidence="2" key="1">
    <citation type="submission" date="2020-12" db="EMBL/GenBank/DDBJ databases">
        <title>Ramlibacter sp. nov., isolated from a freshwater alga, Cryptomonas.</title>
        <authorList>
            <person name="Kim H.M."/>
            <person name="Jeon C.O."/>
        </authorList>
    </citation>
    <scope>NUCLEOTIDE SEQUENCE</scope>
    <source>
        <strain evidence="2">CrO1</strain>
    </source>
</reference>
<protein>
    <recommendedName>
        <fullName evidence="4">DUF4157 domain-containing protein</fullName>
    </recommendedName>
</protein>
<proteinExistence type="predicted"/>